<keyword evidence="3" id="KW-1185">Reference proteome</keyword>
<keyword evidence="1" id="KW-0812">Transmembrane</keyword>
<dbReference type="InParanoid" id="A0A067MGJ4"/>
<name>A0A067MGJ4_BOTB1</name>
<dbReference type="AlphaFoldDB" id="A0A067MGJ4"/>
<gene>
    <name evidence="2" type="ORF">BOTBODRAFT_55831</name>
</gene>
<dbReference type="HOGENOM" id="CLU_044614_3_1_1"/>
<organism evidence="2 3">
    <name type="scientific">Botryobasidium botryosum (strain FD-172 SS1)</name>
    <dbReference type="NCBI Taxonomy" id="930990"/>
    <lineage>
        <taxon>Eukaryota</taxon>
        <taxon>Fungi</taxon>
        <taxon>Dikarya</taxon>
        <taxon>Basidiomycota</taxon>
        <taxon>Agaricomycotina</taxon>
        <taxon>Agaricomycetes</taxon>
        <taxon>Cantharellales</taxon>
        <taxon>Botryobasidiaceae</taxon>
        <taxon>Botryobasidium</taxon>
    </lineage>
</organism>
<evidence type="ECO:0008006" key="4">
    <source>
        <dbReference type="Google" id="ProtNLM"/>
    </source>
</evidence>
<sequence length="318" mass="35100">MPDLTLTESILISTWVEGIFYGVYALLFGTTSYILICSKFRAKCASWKLLSTSFFMFILSTSHLAVNIRLTVETLIGHVDHFAGVYSYWAIVSSSIYLVITFIGDAVVIYRTYLLWDRTFSVVALPIILHISSTAASVYSTISMSQLHPGQSAYDGRTGTYIRTHIILTLALNIMCTALVIAQLRNSTYLEESTRSGSSRSRRGGRYHRALIMIVESAALYTLSTAVYFALFTAGLQSAGVVFAMNAQIMCIVQALLTLRIGLGPGHIWTHSEGQSTTLQMGDTDSFVATTLSNDRTMIQPSLSHFSHEVTILPNEKV</sequence>
<reference evidence="3" key="1">
    <citation type="journal article" date="2014" name="Proc. Natl. Acad. Sci. U.S.A.">
        <title>Extensive sampling of basidiomycete genomes demonstrates inadequacy of the white-rot/brown-rot paradigm for wood decay fungi.</title>
        <authorList>
            <person name="Riley R."/>
            <person name="Salamov A.A."/>
            <person name="Brown D.W."/>
            <person name="Nagy L.G."/>
            <person name="Floudas D."/>
            <person name="Held B.W."/>
            <person name="Levasseur A."/>
            <person name="Lombard V."/>
            <person name="Morin E."/>
            <person name="Otillar R."/>
            <person name="Lindquist E.A."/>
            <person name="Sun H."/>
            <person name="LaButti K.M."/>
            <person name="Schmutz J."/>
            <person name="Jabbour D."/>
            <person name="Luo H."/>
            <person name="Baker S.E."/>
            <person name="Pisabarro A.G."/>
            <person name="Walton J.D."/>
            <person name="Blanchette R.A."/>
            <person name="Henrissat B."/>
            <person name="Martin F."/>
            <person name="Cullen D."/>
            <person name="Hibbett D.S."/>
            <person name="Grigoriev I.V."/>
        </authorList>
    </citation>
    <scope>NUCLEOTIDE SEQUENCE [LARGE SCALE GENOMIC DNA]</scope>
    <source>
        <strain evidence="3">FD-172 SS1</strain>
    </source>
</reference>
<evidence type="ECO:0000313" key="3">
    <source>
        <dbReference type="Proteomes" id="UP000027195"/>
    </source>
</evidence>
<feature type="transmembrane region" description="Helical" evidence="1">
    <location>
        <begin position="162"/>
        <end position="182"/>
    </location>
</feature>
<dbReference type="Proteomes" id="UP000027195">
    <property type="component" value="Unassembled WGS sequence"/>
</dbReference>
<feature type="transmembrane region" description="Helical" evidence="1">
    <location>
        <begin position="238"/>
        <end position="259"/>
    </location>
</feature>
<dbReference type="STRING" id="930990.A0A067MGJ4"/>
<evidence type="ECO:0000313" key="2">
    <source>
        <dbReference type="EMBL" id="KDQ13805.1"/>
    </source>
</evidence>
<feature type="transmembrane region" description="Helical" evidence="1">
    <location>
        <begin position="210"/>
        <end position="232"/>
    </location>
</feature>
<feature type="transmembrane region" description="Helical" evidence="1">
    <location>
        <begin position="47"/>
        <end position="66"/>
    </location>
</feature>
<evidence type="ECO:0000256" key="1">
    <source>
        <dbReference type="SAM" id="Phobius"/>
    </source>
</evidence>
<keyword evidence="1" id="KW-1133">Transmembrane helix</keyword>
<dbReference type="EMBL" id="KL198041">
    <property type="protein sequence ID" value="KDQ13805.1"/>
    <property type="molecule type" value="Genomic_DNA"/>
</dbReference>
<proteinExistence type="predicted"/>
<accession>A0A067MGJ4</accession>
<feature type="transmembrane region" description="Helical" evidence="1">
    <location>
        <begin position="12"/>
        <end position="35"/>
    </location>
</feature>
<feature type="transmembrane region" description="Helical" evidence="1">
    <location>
        <begin position="122"/>
        <end position="142"/>
    </location>
</feature>
<dbReference type="OrthoDB" id="3346544at2759"/>
<protein>
    <recommendedName>
        <fullName evidence="4">G-protein coupled receptors family 1 profile domain-containing protein</fullName>
    </recommendedName>
</protein>
<feature type="transmembrane region" description="Helical" evidence="1">
    <location>
        <begin position="86"/>
        <end position="110"/>
    </location>
</feature>
<keyword evidence="1" id="KW-0472">Membrane</keyword>